<comment type="pathway">
    <text evidence="10">Cell wall biogenesis; peptidoglycan biosynthesis.</text>
</comment>
<feature type="transmembrane region" description="Helical" evidence="10">
    <location>
        <begin position="171"/>
        <end position="192"/>
    </location>
</feature>
<feature type="transmembrane region" description="Helical" evidence="10">
    <location>
        <begin position="242"/>
        <end position="267"/>
    </location>
</feature>
<evidence type="ECO:0000256" key="9">
    <source>
        <dbReference type="ARBA" id="ARBA00061532"/>
    </source>
</evidence>
<evidence type="ECO:0000256" key="3">
    <source>
        <dbReference type="ARBA" id="ARBA00022692"/>
    </source>
</evidence>
<evidence type="ECO:0000256" key="7">
    <source>
        <dbReference type="ARBA" id="ARBA00023136"/>
    </source>
</evidence>
<dbReference type="Pfam" id="PF03023">
    <property type="entry name" value="MurJ"/>
    <property type="match status" value="1"/>
</dbReference>
<evidence type="ECO:0000313" key="12">
    <source>
        <dbReference type="EMBL" id="GAB0058665.1"/>
    </source>
</evidence>
<feature type="transmembrane region" description="Helical" evidence="10">
    <location>
        <begin position="487"/>
        <end position="511"/>
    </location>
</feature>
<dbReference type="NCBIfam" id="TIGR01695">
    <property type="entry name" value="murJ_mviN"/>
    <property type="match status" value="1"/>
</dbReference>
<comment type="function">
    <text evidence="8 10 11">Involved in peptidoglycan biosynthesis. Transports lipid-linked peptidoglycan precursors from the inner to the outer leaflet of the cytoplasmic membrane.</text>
</comment>
<keyword evidence="13" id="KW-1185">Reference proteome</keyword>
<dbReference type="PANTHER" id="PTHR47019:SF1">
    <property type="entry name" value="LIPID II FLIPPASE MURJ"/>
    <property type="match status" value="1"/>
</dbReference>
<name>A0ABQ0CCQ9_9PROT</name>
<feature type="transmembrane region" description="Helical" evidence="10">
    <location>
        <begin position="454"/>
        <end position="475"/>
    </location>
</feature>
<keyword evidence="5 10" id="KW-0573">Peptidoglycan synthesis</keyword>
<dbReference type="InterPro" id="IPR051050">
    <property type="entry name" value="Lipid_II_flippase_MurJ/MviN"/>
</dbReference>
<dbReference type="CDD" id="cd13123">
    <property type="entry name" value="MATE_MurJ_like"/>
    <property type="match status" value="1"/>
</dbReference>
<keyword evidence="10" id="KW-0997">Cell inner membrane</keyword>
<protein>
    <recommendedName>
        <fullName evidence="10">Probable lipid II flippase MurJ</fullName>
    </recommendedName>
</protein>
<organism evidence="12 13">
    <name type="scientific">Candidatus Magnetaquiglobus chichijimensis</name>
    <dbReference type="NCBI Taxonomy" id="3141448"/>
    <lineage>
        <taxon>Bacteria</taxon>
        <taxon>Pseudomonadati</taxon>
        <taxon>Pseudomonadota</taxon>
        <taxon>Magnetococcia</taxon>
        <taxon>Magnetococcales</taxon>
        <taxon>Candidatus Magnetaquicoccaceae</taxon>
        <taxon>Candidatus Magnetaquiglobus</taxon>
    </lineage>
</organism>
<proteinExistence type="inferred from homology"/>
<dbReference type="Proteomes" id="UP001628193">
    <property type="component" value="Unassembled WGS sequence"/>
</dbReference>
<evidence type="ECO:0000256" key="6">
    <source>
        <dbReference type="ARBA" id="ARBA00022989"/>
    </source>
</evidence>
<dbReference type="PRINTS" id="PR01806">
    <property type="entry name" value="VIRFACTRMVIN"/>
</dbReference>
<keyword evidence="4 10" id="KW-0133">Cell shape</keyword>
<feature type="transmembrane region" description="Helical" evidence="10">
    <location>
        <begin position="104"/>
        <end position="127"/>
    </location>
</feature>
<keyword evidence="3 10" id="KW-0812">Transmembrane</keyword>
<evidence type="ECO:0000256" key="10">
    <source>
        <dbReference type="HAMAP-Rule" id="MF_02078"/>
    </source>
</evidence>
<evidence type="ECO:0000256" key="1">
    <source>
        <dbReference type="ARBA" id="ARBA00004651"/>
    </source>
</evidence>
<keyword evidence="10 11" id="KW-0813">Transport</keyword>
<accession>A0ABQ0CCQ9</accession>
<keyword evidence="10 11" id="KW-0961">Cell wall biogenesis/degradation</keyword>
<evidence type="ECO:0000256" key="4">
    <source>
        <dbReference type="ARBA" id="ARBA00022960"/>
    </source>
</evidence>
<gene>
    <name evidence="10 12" type="primary">murJ</name>
    <name evidence="12" type="ORF">SIID45300_03018</name>
</gene>
<comment type="similarity">
    <text evidence="9 10 11">Belongs to the MurJ/MviN family.</text>
</comment>
<evidence type="ECO:0000256" key="2">
    <source>
        <dbReference type="ARBA" id="ARBA00022475"/>
    </source>
</evidence>
<comment type="subcellular location">
    <subcellularLocation>
        <location evidence="10">Cell inner membrane</location>
        <topology evidence="10">Multi-pass membrane protein</topology>
    </subcellularLocation>
    <subcellularLocation>
        <location evidence="1">Cell membrane</location>
        <topology evidence="1">Multi-pass membrane protein</topology>
    </subcellularLocation>
</comment>
<dbReference type="PIRSF" id="PIRSF002869">
    <property type="entry name" value="MviN"/>
    <property type="match status" value="1"/>
</dbReference>
<evidence type="ECO:0000256" key="11">
    <source>
        <dbReference type="PIRNR" id="PIRNR002869"/>
    </source>
</evidence>
<feature type="transmembrane region" description="Helical" evidence="10">
    <location>
        <begin position="422"/>
        <end position="442"/>
    </location>
</feature>
<dbReference type="InterPro" id="IPR004268">
    <property type="entry name" value="MurJ"/>
</dbReference>
<feature type="transmembrane region" description="Helical" evidence="10">
    <location>
        <begin position="287"/>
        <end position="305"/>
    </location>
</feature>
<evidence type="ECO:0000256" key="5">
    <source>
        <dbReference type="ARBA" id="ARBA00022984"/>
    </source>
</evidence>
<dbReference type="PANTHER" id="PTHR47019">
    <property type="entry name" value="LIPID II FLIPPASE MURJ"/>
    <property type="match status" value="1"/>
</dbReference>
<feature type="transmembrane region" description="Helical" evidence="10">
    <location>
        <begin position="147"/>
        <end position="164"/>
    </location>
</feature>
<reference evidence="12 13" key="1">
    <citation type="submission" date="2024-09" db="EMBL/GenBank/DDBJ databases">
        <title>Draft genome sequence of Candidatus Magnetaquicoccaceae bacterium FCR-1.</title>
        <authorList>
            <person name="Shimoshige H."/>
            <person name="Shimamura S."/>
            <person name="Taoka A."/>
            <person name="Kobayashi H."/>
            <person name="Maekawa T."/>
        </authorList>
    </citation>
    <scope>NUCLEOTIDE SEQUENCE [LARGE SCALE GENOMIC DNA]</scope>
    <source>
        <strain evidence="12 13">FCR-1</strain>
    </source>
</reference>
<feature type="transmembrane region" description="Helical" evidence="10">
    <location>
        <begin position="198"/>
        <end position="221"/>
    </location>
</feature>
<dbReference type="HAMAP" id="MF_02078">
    <property type="entry name" value="MurJ_MviN"/>
    <property type="match status" value="1"/>
</dbReference>
<keyword evidence="6 10" id="KW-1133">Transmembrane helix</keyword>
<dbReference type="RefSeq" id="WP_420906386.1">
    <property type="nucleotide sequence ID" value="NZ_BAAFGK010000005.1"/>
</dbReference>
<feature type="transmembrane region" description="Helical" evidence="10">
    <location>
        <begin position="367"/>
        <end position="390"/>
    </location>
</feature>
<dbReference type="EMBL" id="BAAFGK010000005">
    <property type="protein sequence ID" value="GAB0058665.1"/>
    <property type="molecule type" value="Genomic_DNA"/>
</dbReference>
<evidence type="ECO:0000313" key="13">
    <source>
        <dbReference type="Proteomes" id="UP001628193"/>
    </source>
</evidence>
<keyword evidence="2 10" id="KW-1003">Cell membrane</keyword>
<sequence length="528" mass="57377">MNSPRAPQERSGHTQLLRSTAVIGFFTLLSRITGFIRDMIIARAFGAGMGADAFFVAQKLPNFLRRLFAEGAFSTAFVPVFADHLAKGDANETRDTVHAVFTHLAMWLLIVVAVAQIVMPGVVMIAAPGFLADAEKFDLAVLLSRITFPYIFFISLAALAAGILNSHKRFAVPAATPILLNVSMILGATVFTRHFDPPVMGLAVGLTLGGILQLAFQLPALRKLGLGFRFRWDPKHPSIKRILTLMGPSVLGVSVAQINLLFDLFLASWLPEGSISYLYYADRLLEFPLGLIAIALGTAILPLLSAKAAQGDESGFKRDLELAMRVITFLTLPATVALIVLREPMLALLFERGAFSPDATRLTADALLAYAVGLSGLAMVKVTAPAFYAMKDTRTPVRIAILCLVINMGLNVVLMFPLKHVGLALATSLTGFLNAALLWRALRAKIGITVSREVFVTLLKAIVASLIMGVFLHQVREILWVRGISTFQQALAVTLMLAGGGLVYLVGAWVLGMREIRFLWRVVRKERG</sequence>
<evidence type="ECO:0000256" key="8">
    <source>
        <dbReference type="ARBA" id="ARBA00060041"/>
    </source>
</evidence>
<feature type="transmembrane region" description="Helical" evidence="10">
    <location>
        <begin position="326"/>
        <end position="347"/>
    </location>
</feature>
<feature type="transmembrane region" description="Helical" evidence="10">
    <location>
        <begin position="397"/>
        <end position="416"/>
    </location>
</feature>
<comment type="caution">
    <text evidence="12">The sequence shown here is derived from an EMBL/GenBank/DDBJ whole genome shotgun (WGS) entry which is preliminary data.</text>
</comment>
<keyword evidence="7 10" id="KW-0472">Membrane</keyword>